<dbReference type="InterPro" id="IPR020559">
    <property type="entry name" value="PRibGlycinamide_synth_CS"/>
</dbReference>
<comment type="caution">
    <text evidence="15">The sequence shown here is derived from an EMBL/GenBank/DDBJ whole genome shotgun (WGS) entry which is preliminary data.</text>
</comment>
<dbReference type="InterPro" id="IPR020561">
    <property type="entry name" value="PRibGlycinamid_synth_ATP-grasp"/>
</dbReference>
<dbReference type="GO" id="GO:0004637">
    <property type="term" value="F:phosphoribosylamine-glycine ligase activity"/>
    <property type="evidence" value="ECO:0007669"/>
    <property type="project" value="UniProtKB-UniRule"/>
</dbReference>
<dbReference type="SUPFAM" id="SSF56059">
    <property type="entry name" value="Glutathione synthetase ATP-binding domain-like"/>
    <property type="match status" value="1"/>
</dbReference>
<dbReference type="Pfam" id="PF02844">
    <property type="entry name" value="GARS_N"/>
    <property type="match status" value="1"/>
</dbReference>
<evidence type="ECO:0000256" key="9">
    <source>
        <dbReference type="ARBA" id="ARBA00038345"/>
    </source>
</evidence>
<evidence type="ECO:0000256" key="11">
    <source>
        <dbReference type="ARBA" id="ARBA00042864"/>
    </source>
</evidence>
<dbReference type="UniPathway" id="UPA00074">
    <property type="reaction ID" value="UER00125"/>
</dbReference>
<dbReference type="SMART" id="SM01210">
    <property type="entry name" value="GARS_C"/>
    <property type="match status" value="1"/>
</dbReference>
<keyword evidence="8 13" id="KW-0067">ATP-binding</keyword>
<dbReference type="PANTHER" id="PTHR43472">
    <property type="entry name" value="PHOSPHORIBOSYLAMINE--GLYCINE LIGASE"/>
    <property type="match status" value="1"/>
</dbReference>
<dbReference type="InterPro" id="IPR020562">
    <property type="entry name" value="PRibGlycinamide_synth_N"/>
</dbReference>
<dbReference type="Gene3D" id="3.30.1490.20">
    <property type="entry name" value="ATP-grasp fold, A domain"/>
    <property type="match status" value="1"/>
</dbReference>
<keyword evidence="16" id="KW-1185">Reference proteome</keyword>
<dbReference type="Gene3D" id="3.40.50.20">
    <property type="match status" value="1"/>
</dbReference>
<dbReference type="GO" id="GO:0046872">
    <property type="term" value="F:metal ion binding"/>
    <property type="evidence" value="ECO:0007669"/>
    <property type="project" value="InterPro"/>
</dbReference>
<sequence length="421" mass="42955">MRVLVVGSGAREHAILFSLAQDPAVTALCCASGNAGTAALAEQRGLDVSDPAKVAAGALGWGADLVVVGPEVPLVAGVADAVRAAGIDCFGPSAAAARIEGSKSFAKNVMAAANVPTARAEVIDNPAHLDAALARFTPPYVVKDDGLAAGKGVVVSPDLEVARAHALHLLDSGHPVLLESFLDGPEASLFCLVDGRKVVPLLPAQDFKRVGDGDSGPNTGGMGAYAPLPWADPGLVDEVVERIVQPVVDELDRRGVPFNGLLYAGLALTSNGPAVIEFNCRFGDPETQVVLALLRTPLAGLLRAVATGRLAQLPPLEWSPGAAVTVVLAAEGYPGTPRLGDVITGAEADGVLHAGTRRRDDGAVVSAGGRVLSVVGTGPDLGAAREDAYRRLAGVHLAGSHHRSDIALRAVRGEITVPSRA</sequence>
<proteinExistence type="inferred from homology"/>
<keyword evidence="5 12" id="KW-0436">Ligase</keyword>
<evidence type="ECO:0000313" key="15">
    <source>
        <dbReference type="EMBL" id="GEL18236.1"/>
    </source>
</evidence>
<dbReference type="InterPro" id="IPR011054">
    <property type="entry name" value="Rudment_hybrid_motif"/>
</dbReference>
<evidence type="ECO:0000256" key="8">
    <source>
        <dbReference type="ARBA" id="ARBA00022840"/>
    </source>
</evidence>
<comment type="catalytic activity">
    <reaction evidence="12">
        <text>5-phospho-beta-D-ribosylamine + glycine + ATP = N(1)-(5-phospho-beta-D-ribosyl)glycinamide + ADP + phosphate + H(+)</text>
        <dbReference type="Rhea" id="RHEA:17453"/>
        <dbReference type="ChEBI" id="CHEBI:15378"/>
        <dbReference type="ChEBI" id="CHEBI:30616"/>
        <dbReference type="ChEBI" id="CHEBI:43474"/>
        <dbReference type="ChEBI" id="CHEBI:57305"/>
        <dbReference type="ChEBI" id="CHEBI:58681"/>
        <dbReference type="ChEBI" id="CHEBI:143788"/>
        <dbReference type="ChEBI" id="CHEBI:456216"/>
        <dbReference type="EC" id="6.3.4.13"/>
    </reaction>
</comment>
<dbReference type="GO" id="GO:0006189">
    <property type="term" value="P:'de novo' IMP biosynthetic process"/>
    <property type="evidence" value="ECO:0007669"/>
    <property type="project" value="UniProtKB-UniRule"/>
</dbReference>
<evidence type="ECO:0000256" key="6">
    <source>
        <dbReference type="ARBA" id="ARBA00022741"/>
    </source>
</evidence>
<evidence type="ECO:0000256" key="5">
    <source>
        <dbReference type="ARBA" id="ARBA00022598"/>
    </source>
</evidence>
<evidence type="ECO:0000313" key="16">
    <source>
        <dbReference type="Proteomes" id="UP000321328"/>
    </source>
</evidence>
<dbReference type="PROSITE" id="PS00184">
    <property type="entry name" value="GARS"/>
    <property type="match status" value="1"/>
</dbReference>
<dbReference type="InterPro" id="IPR011761">
    <property type="entry name" value="ATP-grasp"/>
</dbReference>
<dbReference type="STRING" id="1123024.GCA_000423625_03874"/>
<accession>A0A511D0D8</accession>
<dbReference type="SUPFAM" id="SSF51246">
    <property type="entry name" value="Rudiment single hybrid motif"/>
    <property type="match status" value="1"/>
</dbReference>
<evidence type="ECO:0000256" key="10">
    <source>
        <dbReference type="ARBA" id="ARBA00042242"/>
    </source>
</evidence>
<keyword evidence="6 13" id="KW-0547">Nucleotide-binding</keyword>
<evidence type="ECO:0000259" key="14">
    <source>
        <dbReference type="PROSITE" id="PS50975"/>
    </source>
</evidence>
<dbReference type="InterPro" id="IPR000115">
    <property type="entry name" value="PRibGlycinamide_synth"/>
</dbReference>
<dbReference type="GO" id="GO:0009113">
    <property type="term" value="P:purine nucleobase biosynthetic process"/>
    <property type="evidence" value="ECO:0007669"/>
    <property type="project" value="InterPro"/>
</dbReference>
<name>A0A511D0D8_9PSEU</name>
<evidence type="ECO:0000256" key="13">
    <source>
        <dbReference type="PROSITE-ProRule" id="PRU00409"/>
    </source>
</evidence>
<dbReference type="Pfam" id="PF02843">
    <property type="entry name" value="GARS_C"/>
    <property type="match status" value="1"/>
</dbReference>
<dbReference type="SUPFAM" id="SSF52440">
    <property type="entry name" value="PreATP-grasp domain"/>
    <property type="match status" value="1"/>
</dbReference>
<comment type="similarity">
    <text evidence="9 12">Belongs to the GARS family.</text>
</comment>
<evidence type="ECO:0000256" key="4">
    <source>
        <dbReference type="ARBA" id="ARBA00013255"/>
    </source>
</evidence>
<dbReference type="EC" id="6.3.4.13" evidence="4 12"/>
<dbReference type="RefSeq" id="WP_028931263.1">
    <property type="nucleotide sequence ID" value="NZ_AUII01000023.1"/>
</dbReference>
<dbReference type="NCBIfam" id="TIGR00877">
    <property type="entry name" value="purD"/>
    <property type="match status" value="1"/>
</dbReference>
<evidence type="ECO:0000256" key="7">
    <source>
        <dbReference type="ARBA" id="ARBA00022755"/>
    </source>
</evidence>
<dbReference type="Pfam" id="PF01071">
    <property type="entry name" value="GARS_A"/>
    <property type="match status" value="1"/>
</dbReference>
<dbReference type="SMART" id="SM01209">
    <property type="entry name" value="GARS_A"/>
    <property type="match status" value="1"/>
</dbReference>
<comment type="pathway">
    <text evidence="3 12">Purine metabolism; IMP biosynthesis via de novo pathway; N(1)-(5-phospho-D-ribosyl)glycinamide from 5-phospho-alpha-D-ribose 1-diphosphate: step 2/2.</text>
</comment>
<organism evidence="15 16">
    <name type="scientific">Pseudonocardia asaccharolytica DSM 44247 = NBRC 16224</name>
    <dbReference type="NCBI Taxonomy" id="1123024"/>
    <lineage>
        <taxon>Bacteria</taxon>
        <taxon>Bacillati</taxon>
        <taxon>Actinomycetota</taxon>
        <taxon>Actinomycetes</taxon>
        <taxon>Pseudonocardiales</taxon>
        <taxon>Pseudonocardiaceae</taxon>
        <taxon>Pseudonocardia</taxon>
    </lineage>
</organism>
<dbReference type="Proteomes" id="UP000321328">
    <property type="component" value="Unassembled WGS sequence"/>
</dbReference>
<dbReference type="PANTHER" id="PTHR43472:SF1">
    <property type="entry name" value="PHOSPHORIBOSYLAMINE--GLYCINE LIGASE, CHLOROPLASTIC"/>
    <property type="match status" value="1"/>
</dbReference>
<protein>
    <recommendedName>
        <fullName evidence="4 12">Phosphoribosylamine--glycine ligase</fullName>
        <ecNumber evidence="4 12">6.3.4.13</ecNumber>
    </recommendedName>
    <alternativeName>
        <fullName evidence="12">GARS</fullName>
    </alternativeName>
    <alternativeName>
        <fullName evidence="10 12">Glycinamide ribonucleotide synthetase</fullName>
    </alternativeName>
    <alternativeName>
        <fullName evidence="11 12">Phosphoribosylglycinamide synthetase</fullName>
    </alternativeName>
</protein>
<evidence type="ECO:0000256" key="2">
    <source>
        <dbReference type="ARBA" id="ARBA00001946"/>
    </source>
</evidence>
<dbReference type="InterPro" id="IPR037123">
    <property type="entry name" value="PRibGlycinamide_synth_C_sf"/>
</dbReference>
<evidence type="ECO:0000256" key="1">
    <source>
        <dbReference type="ARBA" id="ARBA00001936"/>
    </source>
</evidence>
<evidence type="ECO:0000256" key="3">
    <source>
        <dbReference type="ARBA" id="ARBA00005174"/>
    </source>
</evidence>
<dbReference type="Gene3D" id="3.30.470.20">
    <property type="entry name" value="ATP-grasp fold, B domain"/>
    <property type="match status" value="1"/>
</dbReference>
<dbReference type="OrthoDB" id="9807240at2"/>
<feature type="domain" description="ATP-grasp" evidence="14">
    <location>
        <begin position="107"/>
        <end position="307"/>
    </location>
</feature>
<dbReference type="EMBL" id="BJVI01000017">
    <property type="protein sequence ID" value="GEL18236.1"/>
    <property type="molecule type" value="Genomic_DNA"/>
</dbReference>
<dbReference type="AlphaFoldDB" id="A0A511D0D8"/>
<gene>
    <name evidence="12 15" type="primary">purD</name>
    <name evidence="15" type="ORF">PA7_20730</name>
</gene>
<dbReference type="PROSITE" id="PS50975">
    <property type="entry name" value="ATP_GRASP"/>
    <property type="match status" value="1"/>
</dbReference>
<dbReference type="GO" id="GO:0005524">
    <property type="term" value="F:ATP binding"/>
    <property type="evidence" value="ECO:0007669"/>
    <property type="project" value="UniProtKB-UniRule"/>
</dbReference>
<dbReference type="Gene3D" id="3.90.600.10">
    <property type="entry name" value="Phosphoribosylglycinamide synthetase, C-terminal domain"/>
    <property type="match status" value="1"/>
</dbReference>
<comment type="cofactor">
    <cofactor evidence="2">
        <name>Mg(2+)</name>
        <dbReference type="ChEBI" id="CHEBI:18420"/>
    </cofactor>
</comment>
<dbReference type="InterPro" id="IPR013815">
    <property type="entry name" value="ATP_grasp_subdomain_1"/>
</dbReference>
<keyword evidence="7 12" id="KW-0658">Purine biosynthesis</keyword>
<comment type="cofactor">
    <cofactor evidence="1">
        <name>Mn(2+)</name>
        <dbReference type="ChEBI" id="CHEBI:29035"/>
    </cofactor>
</comment>
<dbReference type="InterPro" id="IPR016185">
    <property type="entry name" value="PreATP-grasp_dom_sf"/>
</dbReference>
<evidence type="ECO:0000256" key="12">
    <source>
        <dbReference type="HAMAP-Rule" id="MF_00138"/>
    </source>
</evidence>
<dbReference type="InterPro" id="IPR020560">
    <property type="entry name" value="PRibGlycinamide_synth_C-dom"/>
</dbReference>
<dbReference type="HAMAP" id="MF_00138">
    <property type="entry name" value="GARS"/>
    <property type="match status" value="1"/>
</dbReference>
<reference evidence="15 16" key="1">
    <citation type="submission" date="2019-07" db="EMBL/GenBank/DDBJ databases">
        <title>Whole genome shotgun sequence of Pseudonocardia asaccharolytica NBRC 16224.</title>
        <authorList>
            <person name="Hosoyama A."/>
            <person name="Uohara A."/>
            <person name="Ohji S."/>
            <person name="Ichikawa N."/>
        </authorList>
    </citation>
    <scope>NUCLEOTIDE SEQUENCE [LARGE SCALE GENOMIC DNA]</scope>
    <source>
        <strain evidence="15 16">NBRC 16224</strain>
    </source>
</reference>